<dbReference type="SUPFAM" id="SSF141868">
    <property type="entry name" value="EAL domain-like"/>
    <property type="match status" value="1"/>
</dbReference>
<evidence type="ECO:0000313" key="8">
    <source>
        <dbReference type="Proteomes" id="UP000809349"/>
    </source>
</evidence>
<reference evidence="7 8" key="1">
    <citation type="submission" date="2021-08" db="EMBL/GenBank/DDBJ databases">
        <title>Massilia sp. R798.</title>
        <authorList>
            <person name="Baek J.H."/>
            <person name="Jung H.S."/>
            <person name="Kim K.R."/>
            <person name="Jeon C.O."/>
        </authorList>
    </citation>
    <scope>NUCLEOTIDE SEQUENCE [LARGE SCALE GENOMIC DNA]</scope>
    <source>
        <strain evidence="7 8">R798</strain>
    </source>
</reference>
<feature type="domain" description="GGDEF" evidence="5">
    <location>
        <begin position="760"/>
        <end position="898"/>
    </location>
</feature>
<dbReference type="InterPro" id="IPR000160">
    <property type="entry name" value="GGDEF_dom"/>
</dbReference>
<dbReference type="SMART" id="SM00086">
    <property type="entry name" value="PAC"/>
    <property type="match status" value="1"/>
</dbReference>
<dbReference type="SUPFAM" id="SSF55073">
    <property type="entry name" value="Nucleotide cyclase"/>
    <property type="match status" value="1"/>
</dbReference>
<keyword evidence="8" id="KW-1185">Reference proteome</keyword>
<evidence type="ECO:0000259" key="2">
    <source>
        <dbReference type="PROSITE" id="PS50112"/>
    </source>
</evidence>
<dbReference type="InterPro" id="IPR000014">
    <property type="entry name" value="PAS"/>
</dbReference>
<dbReference type="NCBIfam" id="TIGR00229">
    <property type="entry name" value="sensory_box"/>
    <property type="match status" value="1"/>
</dbReference>
<evidence type="ECO:0000259" key="6">
    <source>
        <dbReference type="PROSITE" id="PS50924"/>
    </source>
</evidence>
<feature type="domain" description="PAS" evidence="2">
    <location>
        <begin position="618"/>
        <end position="660"/>
    </location>
</feature>
<dbReference type="InterPro" id="IPR035965">
    <property type="entry name" value="PAS-like_dom_sf"/>
</dbReference>
<dbReference type="Pfam" id="PF03707">
    <property type="entry name" value="MHYT"/>
    <property type="match status" value="2"/>
</dbReference>
<dbReference type="Gene3D" id="3.30.70.270">
    <property type="match status" value="1"/>
</dbReference>
<dbReference type="Pfam" id="PF13426">
    <property type="entry name" value="PAS_9"/>
    <property type="match status" value="1"/>
</dbReference>
<keyword evidence="1" id="KW-1133">Transmembrane helix</keyword>
<dbReference type="InterPro" id="IPR005330">
    <property type="entry name" value="MHYT_dom"/>
</dbReference>
<feature type="domain" description="MHYT" evidence="6">
    <location>
        <begin position="21"/>
        <end position="216"/>
    </location>
</feature>
<dbReference type="CDD" id="cd00130">
    <property type="entry name" value="PAS"/>
    <property type="match status" value="1"/>
</dbReference>
<dbReference type="InterPro" id="IPR001633">
    <property type="entry name" value="EAL_dom"/>
</dbReference>
<gene>
    <name evidence="7" type="ORF">I4X03_008940</name>
</gene>
<feature type="transmembrane region" description="Helical" evidence="1">
    <location>
        <begin position="233"/>
        <end position="254"/>
    </location>
</feature>
<evidence type="ECO:0000256" key="1">
    <source>
        <dbReference type="PROSITE-ProRule" id="PRU00244"/>
    </source>
</evidence>
<dbReference type="InterPro" id="IPR000700">
    <property type="entry name" value="PAS-assoc_C"/>
</dbReference>
<dbReference type="InterPro" id="IPR035919">
    <property type="entry name" value="EAL_sf"/>
</dbReference>
<dbReference type="Gene3D" id="3.20.20.450">
    <property type="entry name" value="EAL domain"/>
    <property type="match status" value="1"/>
</dbReference>
<dbReference type="SMART" id="SM00091">
    <property type="entry name" value="PAS"/>
    <property type="match status" value="1"/>
</dbReference>
<evidence type="ECO:0000313" key="7">
    <source>
        <dbReference type="EMBL" id="MBZ2207383.1"/>
    </source>
</evidence>
<dbReference type="InterPro" id="IPR029787">
    <property type="entry name" value="Nucleotide_cyclase"/>
</dbReference>
<comment type="caution">
    <text evidence="1">Lacks conserved residue(s) required for the propagation of feature annotation.</text>
</comment>
<dbReference type="Pfam" id="PF00563">
    <property type="entry name" value="EAL"/>
    <property type="match status" value="1"/>
</dbReference>
<dbReference type="SMART" id="SM00052">
    <property type="entry name" value="EAL"/>
    <property type="match status" value="1"/>
</dbReference>
<feature type="transmembrane region" description="Helical" evidence="1">
    <location>
        <begin position="123"/>
        <end position="145"/>
    </location>
</feature>
<feature type="transmembrane region" description="Helical" evidence="1">
    <location>
        <begin position="24"/>
        <end position="45"/>
    </location>
</feature>
<dbReference type="PROSITE" id="PS50887">
    <property type="entry name" value="GGDEF"/>
    <property type="match status" value="1"/>
</dbReference>
<name>A0ABS7SMJ6_9BURK</name>
<dbReference type="InterPro" id="IPR052155">
    <property type="entry name" value="Biofilm_reg_signaling"/>
</dbReference>
<dbReference type="SMART" id="SM00267">
    <property type="entry name" value="GGDEF"/>
    <property type="match status" value="1"/>
</dbReference>
<feature type="domain" description="EAL" evidence="4">
    <location>
        <begin position="907"/>
        <end position="1161"/>
    </location>
</feature>
<feature type="transmembrane region" description="Helical" evidence="1">
    <location>
        <begin position="157"/>
        <end position="177"/>
    </location>
</feature>
<dbReference type="InterPro" id="IPR043128">
    <property type="entry name" value="Rev_trsase/Diguanyl_cyclase"/>
</dbReference>
<feature type="transmembrane region" description="Helical" evidence="1">
    <location>
        <begin position="57"/>
        <end position="83"/>
    </location>
</feature>
<dbReference type="InterPro" id="IPR001610">
    <property type="entry name" value="PAC"/>
</dbReference>
<comment type="caution">
    <text evidence="7">The sequence shown here is derived from an EMBL/GenBank/DDBJ whole genome shotgun (WGS) entry which is preliminary data.</text>
</comment>
<dbReference type="RefSeq" id="WP_307735351.1">
    <property type="nucleotide sequence ID" value="NZ_JAFBIL020000003.1"/>
</dbReference>
<feature type="transmembrane region" description="Helical" evidence="1">
    <location>
        <begin position="89"/>
        <end position="111"/>
    </location>
</feature>
<feature type="transmembrane region" description="Helical" evidence="1">
    <location>
        <begin position="571"/>
        <end position="595"/>
    </location>
</feature>
<protein>
    <submittedName>
        <fullName evidence="7">EAL domain-containing protein</fullName>
    </submittedName>
</protein>
<proteinExistence type="predicted"/>
<dbReference type="Proteomes" id="UP000809349">
    <property type="component" value="Unassembled WGS sequence"/>
</dbReference>
<keyword evidence="1" id="KW-0472">Membrane</keyword>
<sequence>MFDLDLVFGTPDTSLLYAGQFDPLLVMLSVAIAVFAAYAALLAGTQPGVDTSMPRRAIWLFAGGLCLGLGTWGMHFVGMLAFALPTPTFYHGGLTLLSSIPGVLASTLAWHVIRRGPPSPRRLCGAGVLLGAGIAAMHHTGMAAMEFGGVIRYDLRLFLLSIVLAVGLSTLALWLRFHLVRPQARWRRGARALSALVLGLAVAGMHYAAMAASHFVRGKDNPGSALMVSPGELAAAVLVCTSLLLVVAIVATYLDKRRLFSLQRSSLPIGLLVAAWTAAAWFGAGYLQLRIEDADYQRERQLALEQAATTASFLEQTTIYLNGLSLMLARDADMTRVAQVHPPIRPDERAVTQARWQNDPALQRLNASLARAAASLHVDSMFVLNAAGDGIVTSDLANAAIHVGNNFANRDYYKLAIATGQGQQFGKSLDGTGALFFARSIVVDGRTIGIAIIKLNMARLASAVAPGQSWIADAAGVVIHATAPGMLLAAMPDAPLAAMSQEQRLQRYGRASFDTLRLAQWQTQAVNDVVTIGAQDMPQVLAKVGVPGKLKLVVYTPRPLPALLHHGARRFWLFLVIEFAGGVVIAAATATLLYLRQKRKADADLRVAATAFESHEGMAITDAANMVLQVNQAYLAITGFSESDLLGRPLSVCDPDSHDEAFMRSLWIAVATDGAWQGEVWQRRKDGTLFPSGMVITAVRDAAGQITQHVCAMTDITERKASEQEIRNLALYDFLTQLPNRRCLMERLAHALAASERAGQCGALLFIDLDNFKDLNDTLGHNVGDLLLQQVARRLVACVRENDTVARLGGDEFVIMLENLADDPRLAAEQAREIGEKLLARQGEPYIFGAYQHSCTSSIGISVFRGKQASVEDLLKQTDLAMYQAKANGRNTMCFFDPAMQAVVSARAALDGDLRLALAQRHFELHYQPQVDAEGRITGAEALLRWQHPQRGMVAPAEFIGAAESSGLIVPLGAWVLEQACARLVAWQQQPRLAQLSLSVNVSPRQFHQPDFVEQAMAALARSGADPRRLKLELTESLLLDDVEASIEKMSRLNAAGVGISLDDFGTGYSSLTYLKRLPIYQLKIDRSFVRDIVTSPADAAITRTILTLADSMGLSAMAEGVETEEQRHFLNRQGCRAYQGYLFGKPVTAQQFEQQLLDVASMAACPS</sequence>
<dbReference type="Pfam" id="PF00990">
    <property type="entry name" value="GGDEF"/>
    <property type="match status" value="1"/>
</dbReference>
<evidence type="ECO:0000259" key="4">
    <source>
        <dbReference type="PROSITE" id="PS50883"/>
    </source>
</evidence>
<evidence type="ECO:0000259" key="3">
    <source>
        <dbReference type="PROSITE" id="PS50113"/>
    </source>
</evidence>
<dbReference type="NCBIfam" id="TIGR00254">
    <property type="entry name" value="GGDEF"/>
    <property type="match status" value="1"/>
</dbReference>
<feature type="transmembrane region" description="Helical" evidence="1">
    <location>
        <begin position="189"/>
        <end position="213"/>
    </location>
</feature>
<dbReference type="PROSITE" id="PS50924">
    <property type="entry name" value="MHYT"/>
    <property type="match status" value="1"/>
</dbReference>
<dbReference type="SUPFAM" id="SSF55785">
    <property type="entry name" value="PYP-like sensor domain (PAS domain)"/>
    <property type="match status" value="1"/>
</dbReference>
<dbReference type="Gene3D" id="3.30.450.20">
    <property type="entry name" value="PAS domain"/>
    <property type="match status" value="2"/>
</dbReference>
<dbReference type="PROSITE" id="PS50112">
    <property type="entry name" value="PAS"/>
    <property type="match status" value="1"/>
</dbReference>
<feature type="domain" description="PAC" evidence="3">
    <location>
        <begin position="676"/>
        <end position="728"/>
    </location>
</feature>
<dbReference type="EMBL" id="JAFBIL020000003">
    <property type="protein sequence ID" value="MBZ2207383.1"/>
    <property type="molecule type" value="Genomic_DNA"/>
</dbReference>
<dbReference type="PROSITE" id="PS50113">
    <property type="entry name" value="PAC"/>
    <property type="match status" value="1"/>
</dbReference>
<feature type="transmembrane region" description="Helical" evidence="1">
    <location>
        <begin position="266"/>
        <end position="287"/>
    </location>
</feature>
<dbReference type="PROSITE" id="PS50883">
    <property type="entry name" value="EAL"/>
    <property type="match status" value="1"/>
</dbReference>
<dbReference type="PANTHER" id="PTHR44757">
    <property type="entry name" value="DIGUANYLATE CYCLASE DGCP"/>
    <property type="match status" value="1"/>
</dbReference>
<keyword evidence="1" id="KW-0812">Transmembrane</keyword>
<dbReference type="CDD" id="cd01948">
    <property type="entry name" value="EAL"/>
    <property type="match status" value="1"/>
</dbReference>
<dbReference type="PANTHER" id="PTHR44757:SF2">
    <property type="entry name" value="BIOFILM ARCHITECTURE MAINTENANCE PROTEIN MBAA"/>
    <property type="match status" value="1"/>
</dbReference>
<organism evidence="7 8">
    <name type="scientific">Massilia soli</name>
    <dbReference type="NCBI Taxonomy" id="2792854"/>
    <lineage>
        <taxon>Bacteria</taxon>
        <taxon>Pseudomonadati</taxon>
        <taxon>Pseudomonadota</taxon>
        <taxon>Betaproteobacteria</taxon>
        <taxon>Burkholderiales</taxon>
        <taxon>Oxalobacteraceae</taxon>
        <taxon>Telluria group</taxon>
        <taxon>Massilia</taxon>
    </lineage>
</organism>
<accession>A0ABS7SMJ6</accession>
<evidence type="ECO:0000259" key="5">
    <source>
        <dbReference type="PROSITE" id="PS50887"/>
    </source>
</evidence>
<dbReference type="CDD" id="cd01949">
    <property type="entry name" value="GGDEF"/>
    <property type="match status" value="1"/>
</dbReference>